<dbReference type="OMA" id="MGTMVMI"/>
<keyword evidence="4 8" id="KW-0812">Transmembrane</keyword>
<feature type="region of interest" description="Disordered" evidence="7">
    <location>
        <begin position="93"/>
        <end position="112"/>
    </location>
</feature>
<feature type="region of interest" description="Disordered" evidence="7">
    <location>
        <begin position="126"/>
        <end position="155"/>
    </location>
</feature>
<dbReference type="InterPro" id="IPR022357">
    <property type="entry name" value="MIP_CS"/>
</dbReference>
<comment type="similarity">
    <text evidence="2">Belongs to the MIP/aquaporin (TC 1.A.8) family.</text>
</comment>
<evidence type="ECO:0000256" key="6">
    <source>
        <dbReference type="ARBA" id="ARBA00023136"/>
    </source>
</evidence>
<dbReference type="GO" id="GO:0005886">
    <property type="term" value="C:plasma membrane"/>
    <property type="evidence" value="ECO:0007669"/>
    <property type="project" value="TreeGrafter"/>
</dbReference>
<evidence type="ECO:0000256" key="2">
    <source>
        <dbReference type="ARBA" id="ARBA00006175"/>
    </source>
</evidence>
<dbReference type="OrthoDB" id="3222at2759"/>
<dbReference type="InterPro" id="IPR023271">
    <property type="entry name" value="Aquaporin-like"/>
</dbReference>
<feature type="compositionally biased region" description="Polar residues" evidence="7">
    <location>
        <begin position="544"/>
        <end position="559"/>
    </location>
</feature>
<feature type="compositionally biased region" description="Acidic residues" evidence="7">
    <location>
        <begin position="569"/>
        <end position="588"/>
    </location>
</feature>
<dbReference type="PROSITE" id="PS00221">
    <property type="entry name" value="MIP"/>
    <property type="match status" value="1"/>
</dbReference>
<dbReference type="InterPro" id="IPR000425">
    <property type="entry name" value="MIP"/>
</dbReference>
<feature type="compositionally biased region" description="Low complexity" evidence="7">
    <location>
        <begin position="126"/>
        <end position="135"/>
    </location>
</feature>
<proteinExistence type="inferred from homology"/>
<evidence type="ECO:0000256" key="8">
    <source>
        <dbReference type="SAM" id="Phobius"/>
    </source>
</evidence>
<keyword evidence="10" id="KW-1185">Reference proteome</keyword>
<feature type="region of interest" description="Disordered" evidence="7">
    <location>
        <begin position="1"/>
        <end position="64"/>
    </location>
</feature>
<feature type="transmembrane region" description="Helical" evidence="8">
    <location>
        <begin position="393"/>
        <end position="416"/>
    </location>
</feature>
<protein>
    <submittedName>
        <fullName evidence="9">LAFE_0D05314g1_1</fullName>
    </submittedName>
</protein>
<feature type="transmembrane region" description="Helical" evidence="8">
    <location>
        <begin position="309"/>
        <end position="328"/>
    </location>
</feature>
<dbReference type="SUPFAM" id="SSF81338">
    <property type="entry name" value="Aquaporin-like"/>
    <property type="match status" value="1"/>
</dbReference>
<feature type="transmembrane region" description="Helical" evidence="8">
    <location>
        <begin position="365"/>
        <end position="381"/>
    </location>
</feature>
<dbReference type="STRING" id="4955.A0A1G4MB78"/>
<evidence type="ECO:0000313" key="10">
    <source>
        <dbReference type="Proteomes" id="UP000190831"/>
    </source>
</evidence>
<dbReference type="PANTHER" id="PTHR43829">
    <property type="entry name" value="AQUAPORIN OR AQUAGLYCEROPORIN RELATED"/>
    <property type="match status" value="1"/>
</dbReference>
<feature type="region of interest" description="Disordered" evidence="7">
    <location>
        <begin position="504"/>
        <end position="615"/>
    </location>
</feature>
<evidence type="ECO:0000256" key="5">
    <source>
        <dbReference type="ARBA" id="ARBA00022989"/>
    </source>
</evidence>
<dbReference type="EMBL" id="LT598492">
    <property type="protein sequence ID" value="SCW01111.1"/>
    <property type="molecule type" value="Genomic_DNA"/>
</dbReference>
<evidence type="ECO:0000256" key="3">
    <source>
        <dbReference type="ARBA" id="ARBA00022448"/>
    </source>
</evidence>
<feature type="compositionally biased region" description="Polar residues" evidence="7">
    <location>
        <begin position="595"/>
        <end position="608"/>
    </location>
</feature>
<sequence>MSKKSSTTSQDGSRAKPQELMNEYLSGNGNGSTYSGDEEQQDKNFSNLDDDVYSSDPQEFVPNHRIAATSSYVPQYTDSPGSFPVQEVVPNTQMAMPSNGSSGGQGTGYRSRAATAVSSNILNLHSLRSNSGSSSHHGERSSNGNDEEDDDDRNMQSVPMMVKPKTLYQNPQTPTVLPSTYHPINKWSTVKHYYLKELLAEFVGTMVMMFFGCAVVCQVKLGQQQQKKTFLDNLEAANITGSDQLSLLQYLVVPDSTGTFDDIAFGWAGAVVMGYFTSGGSAISGAHLNPSITISNCIFRGFPWRKAPFYIFGQLVGSYVGSLIMFIYYKRVIEYVYPDWHLSETVIGMFCVVPQAYLSTSRQFISEYVIGAALQCGIFSLTDPYTCLSSDIFPLMLFVLIYCLNASVSFQTGAALNMARDLGPRLALYTVGFDRHLLWGAHDHFFWVPLVAPFAGAFTGAVIYDICIYQGHESPMNWPISMYKEKLLRAWIRRPRFYKSRKRSSSDLSDWGYDDTSSHATTSHSQNSGTHSQHAMDPEPPIQKTVQFKSVSRNPNARRNPSYGIPTIFEEDDHDDDDDDNYDDDDQNTGDGIETSMTPKGIKQNQRRSGFFKKI</sequence>
<dbReference type="CDD" id="cd00333">
    <property type="entry name" value="MIP"/>
    <property type="match status" value="1"/>
</dbReference>
<dbReference type="AlphaFoldDB" id="A0A1G4MB78"/>
<keyword evidence="5 8" id="KW-1133">Transmembrane helix</keyword>
<dbReference type="Gene3D" id="1.20.1080.10">
    <property type="entry name" value="Glycerol uptake facilitator protein"/>
    <property type="match status" value="1"/>
</dbReference>
<keyword evidence="6 8" id="KW-0472">Membrane</keyword>
<gene>
    <name evidence="9" type="ORF">LAFE_0D05314G</name>
</gene>
<dbReference type="NCBIfam" id="TIGR00861">
    <property type="entry name" value="MIP"/>
    <property type="match status" value="1"/>
</dbReference>
<feature type="compositionally biased region" description="Polar residues" evidence="7">
    <location>
        <begin position="25"/>
        <end position="35"/>
    </location>
</feature>
<accession>A0A1G4MB78</accession>
<dbReference type="GO" id="GO:0015254">
    <property type="term" value="F:glycerol channel activity"/>
    <property type="evidence" value="ECO:0007669"/>
    <property type="project" value="TreeGrafter"/>
</dbReference>
<comment type="subcellular location">
    <subcellularLocation>
        <location evidence="1">Membrane</location>
        <topology evidence="1">Multi-pass membrane protein</topology>
    </subcellularLocation>
</comment>
<keyword evidence="3" id="KW-0813">Transport</keyword>
<reference evidence="9 10" key="1">
    <citation type="submission" date="2016-03" db="EMBL/GenBank/DDBJ databases">
        <authorList>
            <person name="Devillers H."/>
        </authorList>
    </citation>
    <scope>NUCLEOTIDE SEQUENCE [LARGE SCALE GENOMIC DNA]</scope>
    <source>
        <strain evidence="9">CBS 6772</strain>
    </source>
</reference>
<name>A0A1G4MB78_LACFM</name>
<evidence type="ECO:0000313" key="9">
    <source>
        <dbReference type="EMBL" id="SCW01111.1"/>
    </source>
</evidence>
<evidence type="ECO:0000256" key="4">
    <source>
        <dbReference type="ARBA" id="ARBA00022692"/>
    </source>
</evidence>
<dbReference type="InterPro" id="IPR050363">
    <property type="entry name" value="MIP/Aquaporin"/>
</dbReference>
<feature type="transmembrane region" description="Helical" evidence="8">
    <location>
        <begin position="198"/>
        <end position="219"/>
    </location>
</feature>
<dbReference type="PRINTS" id="PR00783">
    <property type="entry name" value="MINTRINSICP"/>
</dbReference>
<evidence type="ECO:0000256" key="1">
    <source>
        <dbReference type="ARBA" id="ARBA00004141"/>
    </source>
</evidence>
<dbReference type="PANTHER" id="PTHR43829:SF9">
    <property type="entry name" value="AQUAPORIN-9"/>
    <property type="match status" value="1"/>
</dbReference>
<dbReference type="GO" id="GO:0015250">
    <property type="term" value="F:water channel activity"/>
    <property type="evidence" value="ECO:0007669"/>
    <property type="project" value="TreeGrafter"/>
</dbReference>
<dbReference type="Proteomes" id="UP000190831">
    <property type="component" value="Chromosome D"/>
</dbReference>
<feature type="transmembrane region" description="Helical" evidence="8">
    <location>
        <begin position="445"/>
        <end position="464"/>
    </location>
</feature>
<organism evidence="9 10">
    <name type="scientific">Lachancea fermentati</name>
    <name type="common">Zygosaccharomyces fermentati</name>
    <dbReference type="NCBI Taxonomy" id="4955"/>
    <lineage>
        <taxon>Eukaryota</taxon>
        <taxon>Fungi</taxon>
        <taxon>Dikarya</taxon>
        <taxon>Ascomycota</taxon>
        <taxon>Saccharomycotina</taxon>
        <taxon>Saccharomycetes</taxon>
        <taxon>Saccharomycetales</taxon>
        <taxon>Saccharomycetaceae</taxon>
        <taxon>Lachancea</taxon>
    </lineage>
</organism>
<dbReference type="Pfam" id="PF00230">
    <property type="entry name" value="MIP"/>
    <property type="match status" value="1"/>
</dbReference>
<evidence type="ECO:0000256" key="7">
    <source>
        <dbReference type="SAM" id="MobiDB-lite"/>
    </source>
</evidence>
<feature type="compositionally biased region" description="Polar residues" evidence="7">
    <location>
        <begin position="1"/>
        <end position="12"/>
    </location>
</feature>